<sequence length="230" mass="25683">MSIKQIMLITDGESNVGVSPIEVAKIAKKNDIVVNTIGIVKNKDIEEPLREVEEVALNGGGICEITSLESLEKVLSMVTVQSIHRTIEEVVNKELREIIDKDIKEISPKERKKIVEMMDKLGDEVSIKCLMILDTSGSMKYKINVAKRSILELFRFLKERSGETEIGIITYPGEEGFYNILCDFTQDINYLEEKIEKISIGGTTPTGPALEGGIDMILGKEKNVLSEYMV</sequence>
<accession>A0A1M5Y664</accession>
<dbReference type="SUPFAM" id="SSF53300">
    <property type="entry name" value="vWA-like"/>
    <property type="match status" value="2"/>
</dbReference>
<dbReference type="STRING" id="1123281.SAMN02745180_02016"/>
<gene>
    <name evidence="2" type="ORF">SAMN02745180_02016</name>
</gene>
<evidence type="ECO:0000313" key="3">
    <source>
        <dbReference type="Proteomes" id="UP000184389"/>
    </source>
</evidence>
<proteinExistence type="predicted"/>
<feature type="domain" description="VWFA" evidence="1">
    <location>
        <begin position="1"/>
        <end position="83"/>
    </location>
</feature>
<dbReference type="OrthoDB" id="9806395at2"/>
<dbReference type="Proteomes" id="UP000184389">
    <property type="component" value="Unassembled WGS sequence"/>
</dbReference>
<evidence type="ECO:0000259" key="1">
    <source>
        <dbReference type="PROSITE" id="PS50234"/>
    </source>
</evidence>
<dbReference type="Pfam" id="PF00092">
    <property type="entry name" value="VWA"/>
    <property type="match status" value="1"/>
</dbReference>
<dbReference type="EMBL" id="FQXR01000009">
    <property type="protein sequence ID" value="SHI07482.1"/>
    <property type="molecule type" value="Genomic_DNA"/>
</dbReference>
<reference evidence="2 3" key="1">
    <citation type="submission" date="2016-11" db="EMBL/GenBank/DDBJ databases">
        <authorList>
            <person name="Jaros S."/>
            <person name="Januszkiewicz K."/>
            <person name="Wedrychowicz H."/>
        </authorList>
    </citation>
    <scope>NUCLEOTIDE SEQUENCE [LARGE SCALE GENOMIC DNA]</scope>
    <source>
        <strain evidence="2 3">DSM 13106</strain>
    </source>
</reference>
<dbReference type="CDD" id="cd00198">
    <property type="entry name" value="vWFA"/>
    <property type="match status" value="1"/>
</dbReference>
<dbReference type="InterPro" id="IPR002035">
    <property type="entry name" value="VWF_A"/>
</dbReference>
<dbReference type="Gene3D" id="3.40.50.410">
    <property type="entry name" value="von Willebrand factor, type A domain"/>
    <property type="match status" value="1"/>
</dbReference>
<dbReference type="InterPro" id="IPR036465">
    <property type="entry name" value="vWFA_dom_sf"/>
</dbReference>
<protein>
    <submittedName>
        <fullName evidence="2">Ca-activated chloride channel family protein</fullName>
    </submittedName>
</protein>
<keyword evidence="3" id="KW-1185">Reference proteome</keyword>
<dbReference type="Pfam" id="PF13519">
    <property type="entry name" value="VWA_2"/>
    <property type="match status" value="1"/>
</dbReference>
<name>A0A1M5Y664_9FIRM</name>
<dbReference type="AlphaFoldDB" id="A0A1M5Y664"/>
<dbReference type="RefSeq" id="WP_072744664.1">
    <property type="nucleotide sequence ID" value="NZ_FQXR01000009.1"/>
</dbReference>
<feature type="domain" description="VWFA" evidence="1">
    <location>
        <begin position="128"/>
        <end position="230"/>
    </location>
</feature>
<organism evidence="2 3">
    <name type="scientific">Sporanaerobacter acetigenes DSM 13106</name>
    <dbReference type="NCBI Taxonomy" id="1123281"/>
    <lineage>
        <taxon>Bacteria</taxon>
        <taxon>Bacillati</taxon>
        <taxon>Bacillota</taxon>
        <taxon>Tissierellia</taxon>
        <taxon>Tissierellales</taxon>
        <taxon>Sporanaerobacteraceae</taxon>
        <taxon>Sporanaerobacter</taxon>
    </lineage>
</organism>
<evidence type="ECO:0000313" key="2">
    <source>
        <dbReference type="EMBL" id="SHI07482.1"/>
    </source>
</evidence>
<dbReference type="PROSITE" id="PS50234">
    <property type="entry name" value="VWFA"/>
    <property type="match status" value="2"/>
</dbReference>